<evidence type="ECO:0000313" key="13">
    <source>
        <dbReference type="Proteomes" id="UP000054408"/>
    </source>
</evidence>
<dbReference type="GO" id="GO:0016020">
    <property type="term" value="C:membrane"/>
    <property type="evidence" value="ECO:0007669"/>
    <property type="project" value="TreeGrafter"/>
</dbReference>
<dbReference type="PANTHER" id="PTHR13140:SF857">
    <property type="entry name" value="MYOSIN-11"/>
    <property type="match status" value="1"/>
</dbReference>
<evidence type="ECO:0000256" key="7">
    <source>
        <dbReference type="ARBA" id="ARBA00023203"/>
    </source>
</evidence>
<dbReference type="GO" id="GO:0007015">
    <property type="term" value="P:actin filament organization"/>
    <property type="evidence" value="ECO:0007669"/>
    <property type="project" value="TreeGrafter"/>
</dbReference>
<dbReference type="PROSITE" id="PS50096">
    <property type="entry name" value="IQ"/>
    <property type="match status" value="1"/>
</dbReference>
<evidence type="ECO:0000256" key="9">
    <source>
        <dbReference type="SAM" id="Coils"/>
    </source>
</evidence>
<comment type="caution">
    <text evidence="8">Lacks conserved residue(s) required for the propagation of feature annotation.</text>
</comment>
<keyword evidence="3" id="KW-0067">ATP-binding</keyword>
<evidence type="ECO:0000256" key="6">
    <source>
        <dbReference type="ARBA" id="ARBA00023175"/>
    </source>
</evidence>
<dbReference type="GeneID" id="25567606"/>
<dbReference type="InterPro" id="IPR036961">
    <property type="entry name" value="Kinesin_motor_dom_sf"/>
</dbReference>
<dbReference type="Gene3D" id="3.40.850.10">
    <property type="entry name" value="Kinesin motor domain"/>
    <property type="match status" value="1"/>
</dbReference>
<dbReference type="InterPro" id="IPR001609">
    <property type="entry name" value="Myosin_head_motor_dom-like"/>
</dbReference>
<keyword evidence="13" id="KW-1185">Reference proteome</keyword>
<dbReference type="GO" id="GO:0051015">
    <property type="term" value="F:actin filament binding"/>
    <property type="evidence" value="ECO:0007669"/>
    <property type="project" value="TreeGrafter"/>
</dbReference>
<evidence type="ECO:0000313" key="12">
    <source>
        <dbReference type="EMBL" id="KNC52904.1"/>
    </source>
</evidence>
<dbReference type="OMA" id="KKIVERX"/>
<dbReference type="eggNOG" id="KOG0161">
    <property type="taxonomic scope" value="Eukaryota"/>
</dbReference>
<dbReference type="InterPro" id="IPR027417">
    <property type="entry name" value="P-loop_NTPase"/>
</dbReference>
<sequence length="1125" mass="122840">MQSVNDFRWLSADYAHVEGMDDAAEYRILEAAWETMGVSREQVLLTYRVAAAIMHLGNATFTESRRSEDAQADDACRAALDTASELLGLPAGALAKAILKPRLKAGLEWVNKSRTAAQAMHVVEALAKSLYDRLFAWIVDRINVSLLNRHKRELFIGVLDISGFEIFEVNSLEQLCINYTNEKLQQLFNNHMFKLEQEEYLREGIEWDMVDFGLDLEPTIELIESSSSPVGILALLNEECTFPKASDETFVEKLVANLSGAVPFAVPKFSKTKFSVAHYAGTVEYSADEWLEKNRDKLDDPITVVMQDSSIEFVGDLFADLHPDREGARSVKRGKKARARPTIAANHKSQLLALMTTLRSTTPHFIRCIKPNEEKRPGHIDAHMVLDQLRCNGVLEGIRICRKGFPNRVPFAEFRDRYKILAPGKVPDSMLDSKKACTIIIEHVGMEASQYRIGHTKVFFKAGRLPELEELRDRILSKMLVKIQGVIRGHLARKQYQITLTTSRATALVQQSIRSFIKARDWGWWQLFAKIRPMLKHQDIEAEMAEKEAAVKEAERKLKDSEAKAQTLSAELADAAIKLDDAREKFKREKDALRDNYEAQLEDLSHKNAQLVDARATDRAAAAAQLQLARDDAAAKIAAAKDAAARAADDASRARDQAAADALALEQQLRAQAKADVDAANKAATAAADAVARKHDTALRELSARLEKAKADAARSSAASTEASAEIDTLRAKLRDANALIAKLEADLDDTATKLSSADSARAALATQVSSLESQLTAESSAKLAMEQAKLLLETQAADLAAQLDGAKSSLATADAKNKSLLAELSEAQDDLALATRKALDAEKTTKKLKKELAEVQAAATAAASDAARSKRAASKAAREARAAKASAPAAESAAPARARVGAGAGSGDTNATLKINNLKLAHDATLRRLDAAQDQIEALSAEIDSARAETRDALNDAAAAENAKAVLVVELAEEEALVDGLRAELEGVRAELDAARAAATDADAHTEAIVARKAKRWQISLEQTREQLEDALTDKAVAEAALDAEKRAHSETKAELQELMVASSTATSSVSGLRRELAPPRRRPRRCRASATRHGQRPQRPPLRSARLVRSSRSTQLLRRRTTG</sequence>
<feature type="region of interest" description="Disordered" evidence="10">
    <location>
        <begin position="864"/>
        <end position="907"/>
    </location>
</feature>
<evidence type="ECO:0000256" key="2">
    <source>
        <dbReference type="ARBA" id="ARBA00022741"/>
    </source>
</evidence>
<evidence type="ECO:0000256" key="3">
    <source>
        <dbReference type="ARBA" id="ARBA00022840"/>
    </source>
</evidence>
<comment type="similarity">
    <text evidence="1 8">Belongs to the TRAFAC class myosin-kinesin ATPase superfamily. Myosin family.</text>
</comment>
<dbReference type="Gene3D" id="1.20.120.720">
    <property type="entry name" value="Myosin VI head, motor domain, U50 subdomain"/>
    <property type="match status" value="1"/>
</dbReference>
<gene>
    <name evidence="12" type="ORF">AMSG_09069</name>
</gene>
<evidence type="ECO:0000256" key="4">
    <source>
        <dbReference type="ARBA" id="ARBA00023054"/>
    </source>
</evidence>
<feature type="coiled-coil region" evidence="9">
    <location>
        <begin position="811"/>
        <end position="859"/>
    </location>
</feature>
<dbReference type="SMART" id="SM00242">
    <property type="entry name" value="MYSc"/>
    <property type="match status" value="1"/>
</dbReference>
<accession>A0A0L0DKI9</accession>
<dbReference type="RefSeq" id="XP_013754998.1">
    <property type="nucleotide sequence ID" value="XM_013899544.1"/>
</dbReference>
<dbReference type="SUPFAM" id="SSF52540">
    <property type="entry name" value="P-loop containing nucleoside triphosphate hydrolases"/>
    <property type="match status" value="1"/>
</dbReference>
<dbReference type="GO" id="GO:0016459">
    <property type="term" value="C:myosin complex"/>
    <property type="evidence" value="ECO:0007669"/>
    <property type="project" value="UniProtKB-KW"/>
</dbReference>
<dbReference type="OrthoDB" id="312459at2759"/>
<feature type="domain" description="Myosin motor" evidence="11">
    <location>
        <begin position="1"/>
        <end position="473"/>
    </location>
</feature>
<evidence type="ECO:0000259" key="11">
    <source>
        <dbReference type="PROSITE" id="PS51456"/>
    </source>
</evidence>
<organism evidence="12 13">
    <name type="scientific">Thecamonas trahens ATCC 50062</name>
    <dbReference type="NCBI Taxonomy" id="461836"/>
    <lineage>
        <taxon>Eukaryota</taxon>
        <taxon>Apusozoa</taxon>
        <taxon>Apusomonadida</taxon>
        <taxon>Apusomonadidae</taxon>
        <taxon>Thecamonas</taxon>
    </lineage>
</organism>
<dbReference type="Proteomes" id="UP000054408">
    <property type="component" value="Unassembled WGS sequence"/>
</dbReference>
<dbReference type="GO" id="GO:0005737">
    <property type="term" value="C:cytoplasm"/>
    <property type="evidence" value="ECO:0007669"/>
    <property type="project" value="TreeGrafter"/>
</dbReference>
<proteinExistence type="inferred from homology"/>
<dbReference type="Gene3D" id="1.20.5.4820">
    <property type="match status" value="1"/>
</dbReference>
<feature type="compositionally biased region" description="Low complexity" evidence="10">
    <location>
        <begin position="884"/>
        <end position="902"/>
    </location>
</feature>
<protein>
    <submittedName>
        <fullName evidence="12">Myh9 protein</fullName>
    </submittedName>
</protein>
<dbReference type="Gene3D" id="1.20.58.530">
    <property type="match status" value="1"/>
</dbReference>
<keyword evidence="2" id="KW-0547">Nucleotide-binding</keyword>
<keyword evidence="4 9" id="KW-0175">Coiled coil</keyword>
<feature type="region of interest" description="Disordered" evidence="10">
    <location>
        <begin position="1062"/>
        <end position="1125"/>
    </location>
</feature>
<keyword evidence="6" id="KW-0505">Motor protein</keyword>
<dbReference type="GO" id="GO:0005524">
    <property type="term" value="F:ATP binding"/>
    <property type="evidence" value="ECO:0007669"/>
    <property type="project" value="UniProtKB-KW"/>
</dbReference>
<reference evidence="12 13" key="1">
    <citation type="submission" date="2010-05" db="EMBL/GenBank/DDBJ databases">
        <title>The Genome Sequence of Thecamonas trahens ATCC 50062.</title>
        <authorList>
            <consortium name="The Broad Institute Genome Sequencing Platform"/>
            <person name="Russ C."/>
            <person name="Cuomo C."/>
            <person name="Shea T."/>
            <person name="Young S.K."/>
            <person name="Zeng Q."/>
            <person name="Koehrsen M."/>
            <person name="Haas B."/>
            <person name="Borodovsky M."/>
            <person name="Guigo R."/>
            <person name="Alvarado L."/>
            <person name="Berlin A."/>
            <person name="Bochicchio J."/>
            <person name="Borenstein D."/>
            <person name="Chapman S."/>
            <person name="Chen Z."/>
            <person name="Freedman E."/>
            <person name="Gellesch M."/>
            <person name="Goldberg J."/>
            <person name="Griggs A."/>
            <person name="Gujja S."/>
            <person name="Heilman E."/>
            <person name="Heiman D."/>
            <person name="Hepburn T."/>
            <person name="Howarth C."/>
            <person name="Jen D."/>
            <person name="Larson L."/>
            <person name="Mehta T."/>
            <person name="Park D."/>
            <person name="Pearson M."/>
            <person name="Roberts A."/>
            <person name="Saif S."/>
            <person name="Shenoy N."/>
            <person name="Sisk P."/>
            <person name="Stolte C."/>
            <person name="Sykes S."/>
            <person name="Thomson T."/>
            <person name="Walk T."/>
            <person name="White J."/>
            <person name="Yandava C."/>
            <person name="Burger G."/>
            <person name="Gray M.W."/>
            <person name="Holland P.W.H."/>
            <person name="King N."/>
            <person name="Lang F.B.F."/>
            <person name="Roger A.J."/>
            <person name="Ruiz-Trillo I."/>
            <person name="Lander E."/>
            <person name="Nusbaum C."/>
        </authorList>
    </citation>
    <scope>NUCLEOTIDE SEQUENCE [LARGE SCALE GENOMIC DNA]</scope>
    <source>
        <strain evidence="12 13">ATCC 50062</strain>
    </source>
</reference>
<feature type="compositionally biased region" description="Low complexity" evidence="10">
    <location>
        <begin position="1103"/>
        <end position="1118"/>
    </location>
</feature>
<evidence type="ECO:0000256" key="10">
    <source>
        <dbReference type="SAM" id="MobiDB-lite"/>
    </source>
</evidence>
<keyword evidence="5 8" id="KW-0518">Myosin</keyword>
<dbReference type="AlphaFoldDB" id="A0A0L0DKI9"/>
<dbReference type="GO" id="GO:0000146">
    <property type="term" value="F:microfilament motor activity"/>
    <property type="evidence" value="ECO:0007669"/>
    <property type="project" value="TreeGrafter"/>
</dbReference>
<evidence type="ECO:0000256" key="8">
    <source>
        <dbReference type="PROSITE-ProRule" id="PRU00782"/>
    </source>
</evidence>
<evidence type="ECO:0000256" key="5">
    <source>
        <dbReference type="ARBA" id="ARBA00023123"/>
    </source>
</evidence>
<dbReference type="PANTHER" id="PTHR13140">
    <property type="entry name" value="MYOSIN"/>
    <property type="match status" value="1"/>
</dbReference>
<evidence type="ECO:0000256" key="1">
    <source>
        <dbReference type="ARBA" id="ARBA00008314"/>
    </source>
</evidence>
<feature type="coiled-coil region" evidence="9">
    <location>
        <begin position="692"/>
        <end position="754"/>
    </location>
</feature>
<dbReference type="Pfam" id="PF00063">
    <property type="entry name" value="Myosin_head"/>
    <property type="match status" value="1"/>
</dbReference>
<feature type="region of interest" description="Actin-binding" evidence="8">
    <location>
        <begin position="351"/>
        <end position="373"/>
    </location>
</feature>
<dbReference type="EMBL" id="GL349476">
    <property type="protein sequence ID" value="KNC52904.1"/>
    <property type="molecule type" value="Genomic_DNA"/>
</dbReference>
<feature type="compositionally biased region" description="Low complexity" evidence="10">
    <location>
        <begin position="1062"/>
        <end position="1072"/>
    </location>
</feature>
<dbReference type="PRINTS" id="PR00193">
    <property type="entry name" value="MYOSINHEAVY"/>
</dbReference>
<dbReference type="PROSITE" id="PS51456">
    <property type="entry name" value="MYOSIN_MOTOR"/>
    <property type="match status" value="1"/>
</dbReference>
<feature type="coiled-coil region" evidence="9">
    <location>
        <begin position="535"/>
        <end position="668"/>
    </location>
</feature>
<dbReference type="STRING" id="461836.A0A0L0DKI9"/>
<keyword evidence="7 8" id="KW-0009">Actin-binding</keyword>
<name>A0A0L0DKI9_THETB</name>